<comment type="caution">
    <text evidence="1">The sequence shown here is derived from an EMBL/GenBank/DDBJ whole genome shotgun (WGS) entry which is preliminary data.</text>
</comment>
<gene>
    <name evidence="1" type="ORF">EZS27_022567</name>
</gene>
<proteinExistence type="predicted"/>
<name>A0A5J4R3Q8_9ZZZZ</name>
<organism evidence="1">
    <name type="scientific">termite gut metagenome</name>
    <dbReference type="NCBI Taxonomy" id="433724"/>
    <lineage>
        <taxon>unclassified sequences</taxon>
        <taxon>metagenomes</taxon>
        <taxon>organismal metagenomes</taxon>
    </lineage>
</organism>
<dbReference type="EMBL" id="SNRY01001801">
    <property type="protein sequence ID" value="KAA6328546.1"/>
    <property type="molecule type" value="Genomic_DNA"/>
</dbReference>
<protein>
    <submittedName>
        <fullName evidence="1">Uncharacterized protein</fullName>
    </submittedName>
</protein>
<dbReference type="AlphaFoldDB" id="A0A5J4R3Q8"/>
<feature type="non-terminal residue" evidence="1">
    <location>
        <position position="1"/>
    </location>
</feature>
<reference evidence="1" key="1">
    <citation type="submission" date="2019-03" db="EMBL/GenBank/DDBJ databases">
        <title>Single cell metagenomics reveals metabolic interactions within the superorganism composed of flagellate Streblomastix strix and complex community of Bacteroidetes bacteria on its surface.</title>
        <authorList>
            <person name="Treitli S.C."/>
            <person name="Kolisko M."/>
            <person name="Husnik F."/>
            <person name="Keeling P."/>
            <person name="Hampl V."/>
        </authorList>
    </citation>
    <scope>NUCLEOTIDE SEQUENCE</scope>
    <source>
        <strain evidence="1">STM</strain>
    </source>
</reference>
<evidence type="ECO:0000313" key="1">
    <source>
        <dbReference type="EMBL" id="KAA6328546.1"/>
    </source>
</evidence>
<accession>A0A5J4R3Q8</accession>
<sequence>TADSKQDIVGCRIVAQSGSFSDGEQHLLPVLSNQESITETLALPIRGGEKREFSIESLFNNQSKRSRQQNQADDVAFYVSGLESAYDILQLTRQIKRGEHVQSKNTPLHL</sequence>